<feature type="signal peptide" evidence="1">
    <location>
        <begin position="1"/>
        <end position="17"/>
    </location>
</feature>
<comment type="caution">
    <text evidence="3">The sequence shown here is derived from an EMBL/GenBank/DDBJ whole genome shotgun (WGS) entry which is preliminary data.</text>
</comment>
<proteinExistence type="predicted"/>
<dbReference type="PIRSF" id="PIRSF020419">
    <property type="entry name" value="Fe_uptake_reg_CjrA_prd"/>
    <property type="match status" value="1"/>
</dbReference>
<dbReference type="eggNOG" id="COG3016">
    <property type="taxonomic scope" value="Bacteria"/>
</dbReference>
<organism evidence="3 4">
    <name type="scientific">Pasteurella bettyae CCUG 2042</name>
    <dbReference type="NCBI Taxonomy" id="1095749"/>
    <lineage>
        <taxon>Bacteria</taxon>
        <taxon>Pseudomonadati</taxon>
        <taxon>Pseudomonadota</taxon>
        <taxon>Gammaproteobacteria</taxon>
        <taxon>Pasteurellales</taxon>
        <taxon>Pasteurellaceae</taxon>
        <taxon>Pasteurella</taxon>
    </lineage>
</organism>
<evidence type="ECO:0000259" key="2">
    <source>
        <dbReference type="Pfam" id="PF04187"/>
    </source>
</evidence>
<evidence type="ECO:0000313" key="3">
    <source>
        <dbReference type="EMBL" id="EIJ67464.1"/>
    </source>
</evidence>
<dbReference type="PROSITE" id="PS51257">
    <property type="entry name" value="PROKAR_LIPOPROTEIN"/>
    <property type="match status" value="1"/>
</dbReference>
<dbReference type="Gene3D" id="3.40.50.11550">
    <property type="match status" value="1"/>
</dbReference>
<dbReference type="PATRIC" id="fig|1095749.3.peg.1982"/>
<dbReference type="OrthoDB" id="9795827at2"/>
<dbReference type="Pfam" id="PF04187">
    <property type="entry name" value="Cofac_haem_bdg"/>
    <property type="match status" value="1"/>
</dbReference>
<dbReference type="EMBL" id="AJSX01000046">
    <property type="protein sequence ID" value="EIJ67464.1"/>
    <property type="molecule type" value="Genomic_DNA"/>
</dbReference>
<dbReference type="SUPFAM" id="SSF159501">
    <property type="entry name" value="EreA/ChaN-like"/>
    <property type="match status" value="1"/>
</dbReference>
<evidence type="ECO:0000313" key="4">
    <source>
        <dbReference type="Proteomes" id="UP000006457"/>
    </source>
</evidence>
<name>I3D6X1_9PAST</name>
<protein>
    <submittedName>
        <fullName evidence="3">PF04187 family protein</fullName>
    </submittedName>
</protein>
<dbReference type="Gene3D" id="1.10.8.760">
    <property type="entry name" value="Haem-binding uptake, Tiki superfamily, ChaN, domain 2"/>
    <property type="match status" value="1"/>
</dbReference>
<reference evidence="3 4" key="1">
    <citation type="submission" date="2012-03" db="EMBL/GenBank/DDBJ databases">
        <authorList>
            <person name="Harkins D.M."/>
            <person name="Madupu R."/>
            <person name="Durkin A.S."/>
            <person name="Torralba M."/>
            <person name="Methe B."/>
            <person name="Sutton G.G."/>
            <person name="Nelson K.E."/>
        </authorList>
    </citation>
    <scope>NUCLEOTIDE SEQUENCE [LARGE SCALE GENOMIC DNA]</scope>
    <source>
        <strain evidence="3 4">CCUG 2042</strain>
    </source>
</reference>
<feature type="chain" id="PRO_5003669561" evidence="1">
    <location>
        <begin position="18"/>
        <end position="275"/>
    </location>
</feature>
<keyword evidence="4" id="KW-1185">Reference proteome</keyword>
<sequence length="275" mass="31530">MYSNKLFVFIFSFFLAACSTPLLDSQKITQLGTVIDLKNNQEISVSELISRLSHQDYILIGEEHDQKVHHQLEQYILEQIDHARPLDSVVFEMLNVSQQQSITQTQSQLKNANSISESEIKQSIQWTKWDWNMYKDLIINRLKSPNKVIAANLTQSEVNTILNGAEPLKGNRSISQEVQDKIAQLMHSVSHANLSDINKMIMVQQFRDRRMAEKLFKTSQKPTALIAGNHHVRKDIGVPIHLADYGINNNISVLMIMSQQENITSTEADYIWLIK</sequence>
<feature type="domain" description="Haem-binding uptake Tiki superfamily ChaN" evidence="2">
    <location>
        <begin position="48"/>
        <end position="242"/>
    </location>
</feature>
<dbReference type="AlphaFoldDB" id="I3D6X1"/>
<gene>
    <name evidence="3" type="ORF">HMPREF1052_1986</name>
</gene>
<keyword evidence="1" id="KW-0732">Signal</keyword>
<dbReference type="RefSeq" id="WP_005761663.1">
    <property type="nucleotide sequence ID" value="NZ_AJSX01000046.1"/>
</dbReference>
<dbReference type="InterPro" id="IPR016773">
    <property type="entry name" value="Fe3_uptake_reg_CjrA_prd"/>
</dbReference>
<dbReference type="InterPro" id="IPR007314">
    <property type="entry name" value="Cofac_haem-bd_dom"/>
</dbReference>
<evidence type="ECO:0000256" key="1">
    <source>
        <dbReference type="SAM" id="SignalP"/>
    </source>
</evidence>
<dbReference type="CDD" id="cd14727">
    <property type="entry name" value="ChanN-like"/>
    <property type="match status" value="1"/>
</dbReference>
<accession>I3D6X1</accession>
<dbReference type="Proteomes" id="UP000006457">
    <property type="component" value="Unassembled WGS sequence"/>
</dbReference>